<evidence type="ECO:0000256" key="1">
    <source>
        <dbReference type="SAM" id="MobiDB-lite"/>
    </source>
</evidence>
<protein>
    <submittedName>
        <fullName evidence="2">Uncharacterized protein</fullName>
    </submittedName>
</protein>
<dbReference type="AlphaFoldDB" id="A0A165INC6"/>
<dbReference type="Proteomes" id="UP000077266">
    <property type="component" value="Unassembled WGS sequence"/>
</dbReference>
<organism evidence="2 3">
    <name type="scientific">Exidia glandulosa HHB12029</name>
    <dbReference type="NCBI Taxonomy" id="1314781"/>
    <lineage>
        <taxon>Eukaryota</taxon>
        <taxon>Fungi</taxon>
        <taxon>Dikarya</taxon>
        <taxon>Basidiomycota</taxon>
        <taxon>Agaricomycotina</taxon>
        <taxon>Agaricomycetes</taxon>
        <taxon>Auriculariales</taxon>
        <taxon>Exidiaceae</taxon>
        <taxon>Exidia</taxon>
    </lineage>
</organism>
<keyword evidence="3" id="KW-1185">Reference proteome</keyword>
<proteinExistence type="predicted"/>
<name>A0A165INC6_EXIGL</name>
<gene>
    <name evidence="2" type="ORF">EXIGLDRAFT_39367</name>
</gene>
<dbReference type="InParanoid" id="A0A165INC6"/>
<sequence length="135" mass="15723">MSGFGGQTRLAAYFLRTRPDCANFDSRRLTDVTETVRIAHDVLRIEHSARTRLARSRPKRALQLSSRRERLATRMQRSRTRTMHPARSPRRAWRLFSSRSCCAVLNSYNPSTLPSHSNTTHARRRRLQRAFKLSS</sequence>
<evidence type="ECO:0000313" key="3">
    <source>
        <dbReference type="Proteomes" id="UP000077266"/>
    </source>
</evidence>
<feature type="region of interest" description="Disordered" evidence="1">
    <location>
        <begin position="65"/>
        <end position="90"/>
    </location>
</feature>
<reference evidence="2 3" key="1">
    <citation type="journal article" date="2016" name="Mol. Biol. Evol.">
        <title>Comparative Genomics of Early-Diverging Mushroom-Forming Fungi Provides Insights into the Origins of Lignocellulose Decay Capabilities.</title>
        <authorList>
            <person name="Nagy L.G."/>
            <person name="Riley R."/>
            <person name="Tritt A."/>
            <person name="Adam C."/>
            <person name="Daum C."/>
            <person name="Floudas D."/>
            <person name="Sun H."/>
            <person name="Yadav J.S."/>
            <person name="Pangilinan J."/>
            <person name="Larsson K.H."/>
            <person name="Matsuura K."/>
            <person name="Barry K."/>
            <person name="Labutti K."/>
            <person name="Kuo R."/>
            <person name="Ohm R.A."/>
            <person name="Bhattacharya S.S."/>
            <person name="Shirouzu T."/>
            <person name="Yoshinaga Y."/>
            <person name="Martin F.M."/>
            <person name="Grigoriev I.V."/>
            <person name="Hibbett D.S."/>
        </authorList>
    </citation>
    <scope>NUCLEOTIDE SEQUENCE [LARGE SCALE GENOMIC DNA]</scope>
    <source>
        <strain evidence="2 3">HHB12029</strain>
    </source>
</reference>
<feature type="compositionally biased region" description="Basic residues" evidence="1">
    <location>
        <begin position="76"/>
        <end position="90"/>
    </location>
</feature>
<evidence type="ECO:0000313" key="2">
    <source>
        <dbReference type="EMBL" id="KZV93642.1"/>
    </source>
</evidence>
<accession>A0A165INC6</accession>
<dbReference type="EMBL" id="KV425986">
    <property type="protein sequence ID" value="KZV93642.1"/>
    <property type="molecule type" value="Genomic_DNA"/>
</dbReference>